<dbReference type="InterPro" id="IPR001845">
    <property type="entry name" value="HTH_ArsR_DNA-bd_dom"/>
</dbReference>
<dbReference type="Gene3D" id="1.10.10.10">
    <property type="entry name" value="Winged helix-like DNA-binding domain superfamily/Winged helix DNA-binding domain"/>
    <property type="match status" value="1"/>
</dbReference>
<dbReference type="InterPro" id="IPR036390">
    <property type="entry name" value="WH_DNA-bd_sf"/>
</dbReference>
<dbReference type="AlphaFoldDB" id="L9ZDA6"/>
<dbReference type="SMART" id="SM00418">
    <property type="entry name" value="HTH_ARSR"/>
    <property type="match status" value="1"/>
</dbReference>
<comment type="caution">
    <text evidence="3">The sequence shown here is derived from an EMBL/GenBank/DDBJ whole genome shotgun (WGS) entry which is preliminary data.</text>
</comment>
<evidence type="ECO:0000313" key="4">
    <source>
        <dbReference type="Proteomes" id="UP000011592"/>
    </source>
</evidence>
<dbReference type="SUPFAM" id="SSF46785">
    <property type="entry name" value="Winged helix' DNA-binding domain"/>
    <property type="match status" value="1"/>
</dbReference>
<evidence type="ECO:0000259" key="2">
    <source>
        <dbReference type="SMART" id="SM00418"/>
    </source>
</evidence>
<dbReference type="PATRIC" id="fig|1230459.4.peg.91"/>
<evidence type="ECO:0000313" key="3">
    <source>
        <dbReference type="EMBL" id="ELY84379.1"/>
    </source>
</evidence>
<evidence type="ECO:0000256" key="1">
    <source>
        <dbReference type="SAM" id="MobiDB-lite"/>
    </source>
</evidence>
<accession>L9ZDA6</accession>
<dbReference type="CDD" id="cd00090">
    <property type="entry name" value="HTH_ARSR"/>
    <property type="match status" value="1"/>
</dbReference>
<proteinExistence type="predicted"/>
<feature type="domain" description="HTH arsR-type" evidence="2">
    <location>
        <begin position="46"/>
        <end position="124"/>
    </location>
</feature>
<reference evidence="3 4" key="1">
    <citation type="journal article" date="2014" name="PLoS Genet.">
        <title>Phylogenetically driven sequencing of extremely halophilic archaea reveals strategies for static and dynamic osmo-response.</title>
        <authorList>
            <person name="Becker E.A."/>
            <person name="Seitzer P.M."/>
            <person name="Tritt A."/>
            <person name="Larsen D."/>
            <person name="Krusor M."/>
            <person name="Yao A.I."/>
            <person name="Wu D."/>
            <person name="Madern D."/>
            <person name="Eisen J.A."/>
            <person name="Darling A.E."/>
            <person name="Facciotti M.T."/>
        </authorList>
    </citation>
    <scope>NUCLEOTIDE SEQUENCE [LARGE SCALE GENOMIC DNA]</scope>
    <source>
        <strain evidence="3 4">JCM 14663</strain>
    </source>
</reference>
<protein>
    <submittedName>
        <fullName evidence="3">Transcriptional regulator, MarR family protein</fullName>
    </submittedName>
</protein>
<name>L9ZDA6_9EURY</name>
<organism evidence="3 4">
    <name type="scientific">Natrinema gari JCM 14663</name>
    <dbReference type="NCBI Taxonomy" id="1230459"/>
    <lineage>
        <taxon>Archaea</taxon>
        <taxon>Methanobacteriati</taxon>
        <taxon>Methanobacteriota</taxon>
        <taxon>Stenosarchaea group</taxon>
        <taxon>Halobacteria</taxon>
        <taxon>Halobacteriales</taxon>
        <taxon>Natrialbaceae</taxon>
        <taxon>Natrinema</taxon>
    </lineage>
</organism>
<dbReference type="GO" id="GO:0003700">
    <property type="term" value="F:DNA-binding transcription factor activity"/>
    <property type="evidence" value="ECO:0007669"/>
    <property type="project" value="InterPro"/>
</dbReference>
<feature type="compositionally biased region" description="Basic and acidic residues" evidence="1">
    <location>
        <begin position="1"/>
        <end position="10"/>
    </location>
</feature>
<gene>
    <name evidence="3" type="ORF">C486_00474</name>
</gene>
<dbReference type="EMBL" id="AOIJ01000021">
    <property type="protein sequence ID" value="ELY84379.1"/>
    <property type="molecule type" value="Genomic_DNA"/>
</dbReference>
<sequence length="141" mass="15896">MVTDERRQDRDNEDADEGAALSAGEARLRDEFFAGPRIATFEDHLDQLDAIANSTRFMICYLLYEDGDTTYNELNDATDKVGNALNYHLDTLQTAGLITQSKQRVDGQERSIYSLSILGQKLIEPMIELIVEEGDLAEQYT</sequence>
<feature type="region of interest" description="Disordered" evidence="1">
    <location>
        <begin position="1"/>
        <end position="21"/>
    </location>
</feature>
<dbReference type="Proteomes" id="UP000011592">
    <property type="component" value="Unassembled WGS sequence"/>
</dbReference>
<dbReference type="InterPro" id="IPR011991">
    <property type="entry name" value="ArsR-like_HTH"/>
</dbReference>
<dbReference type="RefSeq" id="WP_008451751.1">
    <property type="nucleotide sequence ID" value="NZ_AOIJ01000021.1"/>
</dbReference>
<keyword evidence="4" id="KW-1185">Reference proteome</keyword>
<dbReference type="InterPro" id="IPR036388">
    <property type="entry name" value="WH-like_DNA-bd_sf"/>
</dbReference>